<evidence type="ECO:0000259" key="8">
    <source>
        <dbReference type="Pfam" id="PF00460"/>
    </source>
</evidence>
<evidence type="ECO:0000256" key="7">
    <source>
        <dbReference type="SAM" id="Coils"/>
    </source>
</evidence>
<dbReference type="RefSeq" id="WP_147498614.1">
    <property type="nucleotide sequence ID" value="NZ_VOAV01000006.1"/>
</dbReference>
<evidence type="ECO:0000313" key="12">
    <source>
        <dbReference type="Proteomes" id="UP000321599"/>
    </source>
</evidence>
<name>A0ABY3GA58_9BACT</name>
<evidence type="ECO:0000313" key="11">
    <source>
        <dbReference type="EMBL" id="TWO30733.1"/>
    </source>
</evidence>
<comment type="subcellular location">
    <subcellularLocation>
        <location evidence="1">Bacterial flagellum</location>
    </subcellularLocation>
    <subcellularLocation>
        <location evidence="2">Secreted</location>
    </subcellularLocation>
</comment>
<evidence type="ECO:0000256" key="4">
    <source>
        <dbReference type="ARBA" id="ARBA00016244"/>
    </source>
</evidence>
<dbReference type="PRINTS" id="PR01005">
    <property type="entry name" value="FLGHOOKAP1"/>
</dbReference>
<dbReference type="NCBIfam" id="TIGR02492">
    <property type="entry name" value="flgK_ends"/>
    <property type="match status" value="1"/>
</dbReference>
<keyword evidence="11" id="KW-0282">Flagellum</keyword>
<dbReference type="SUPFAM" id="SSF64518">
    <property type="entry name" value="Phase 1 flagellin"/>
    <property type="match status" value="1"/>
</dbReference>
<feature type="coiled-coil region" evidence="7">
    <location>
        <begin position="172"/>
        <end position="218"/>
    </location>
</feature>
<dbReference type="PANTHER" id="PTHR30033">
    <property type="entry name" value="FLAGELLAR HOOK-ASSOCIATED PROTEIN 1"/>
    <property type="match status" value="1"/>
</dbReference>
<feature type="domain" description="Flagellar hook-associated protein FlgK helical" evidence="10">
    <location>
        <begin position="95"/>
        <end position="340"/>
    </location>
</feature>
<evidence type="ECO:0000256" key="2">
    <source>
        <dbReference type="ARBA" id="ARBA00004613"/>
    </source>
</evidence>
<dbReference type="Pfam" id="PF22638">
    <property type="entry name" value="FlgK_D1"/>
    <property type="match status" value="1"/>
</dbReference>
<accession>A0ABY3GA58</accession>
<keyword evidence="11" id="KW-0966">Cell projection</keyword>
<comment type="similarity">
    <text evidence="3">Belongs to the flagella basal body rod proteins family.</text>
</comment>
<sequence>MGIFDSLYTGVSGLNAAQIQIQVTGQNITNVNSDYYTRQRVVQSAANPLHSTPGDIGLGTKVDTIIRIHDEFTFTKLKNSASNKESTAYKEQILKEIAQRFPDLQDTGLLNDIQNYYQAWNDFASHSYESSQKANLLNITTTLTNRINDTAYQLQNIHSKINEDIVLAVDEFNRLGQQIADLNKQIQAAETKGGTVNSNDLRDKRDQLEATMANLMNISTFKNDILSDSRYGGSMTDQGRDYTLSIDGITIVEGTNFHPLKLDTQGSKDGFATIYYELNDETRVEMSSKITNGKVGAMLDMRGRNLDGEGNLTDGTITDFRNNLDTFATTMIVNTNNIYALSAQNSMTSVDVKNMLPETPLQNHSSYIKSGSFTVNVYNATGQVVATKTINIDASTTMDDTRQGNSIVSQFNSNIDGNNDNNLNNDLDDYFEAIYTYDEKNGTGHLGFLPKQAIGEYTISIEDNGTNFAGVFGMSQFFEGDKAINMQVEQSLRADSSKIKGNKAPIDGDNSMANEMIQLQTKQIDFVNKDGSVKNESIVGYYRYLTSDIASRTESVIALNSTNQSLYASVYAEHQSISGVNMDEELSNLIRFQSSYGAAAKIITTVDQMLNSLLSIKQ</sequence>
<evidence type="ECO:0000259" key="10">
    <source>
        <dbReference type="Pfam" id="PF22638"/>
    </source>
</evidence>
<dbReference type="InterPro" id="IPR010930">
    <property type="entry name" value="Flg_bb/hook_C_dom"/>
</dbReference>
<keyword evidence="7" id="KW-0175">Coiled coil</keyword>
<protein>
    <recommendedName>
        <fullName evidence="4">Flagellar hook-associated protein 1</fullName>
    </recommendedName>
</protein>
<keyword evidence="12" id="KW-1185">Reference proteome</keyword>
<keyword evidence="5" id="KW-0964">Secreted</keyword>
<evidence type="ECO:0000256" key="6">
    <source>
        <dbReference type="ARBA" id="ARBA00023143"/>
    </source>
</evidence>
<dbReference type="InterPro" id="IPR053927">
    <property type="entry name" value="FlgK_helical"/>
</dbReference>
<dbReference type="InterPro" id="IPR001444">
    <property type="entry name" value="Flag_bb_rod_N"/>
</dbReference>
<gene>
    <name evidence="11" type="primary">flgK</name>
    <name evidence="11" type="ORF">XK09_01070</name>
</gene>
<dbReference type="Pfam" id="PF06429">
    <property type="entry name" value="Flg_bbr_C"/>
    <property type="match status" value="1"/>
</dbReference>
<keyword evidence="6" id="KW-0975">Bacterial flagellum</keyword>
<feature type="domain" description="Flagellar basal body rod protein N-terminal" evidence="8">
    <location>
        <begin position="7"/>
        <end position="32"/>
    </location>
</feature>
<evidence type="ECO:0000259" key="9">
    <source>
        <dbReference type="Pfam" id="PF06429"/>
    </source>
</evidence>
<keyword evidence="11" id="KW-0969">Cilium</keyword>
<evidence type="ECO:0000256" key="3">
    <source>
        <dbReference type="ARBA" id="ARBA00009677"/>
    </source>
</evidence>
<proteinExistence type="inferred from homology"/>
<dbReference type="PANTHER" id="PTHR30033:SF1">
    <property type="entry name" value="FLAGELLAR HOOK-ASSOCIATED PROTEIN 1"/>
    <property type="match status" value="1"/>
</dbReference>
<dbReference type="EMBL" id="VOAV01000006">
    <property type="protein sequence ID" value="TWO30733.1"/>
    <property type="molecule type" value="Genomic_DNA"/>
</dbReference>
<dbReference type="Proteomes" id="UP000321599">
    <property type="component" value="Unassembled WGS sequence"/>
</dbReference>
<dbReference type="InterPro" id="IPR002371">
    <property type="entry name" value="FlgK"/>
</dbReference>
<organism evidence="11 12">
    <name type="scientific">Campylobacter lanienae</name>
    <dbReference type="NCBI Taxonomy" id="75658"/>
    <lineage>
        <taxon>Bacteria</taxon>
        <taxon>Pseudomonadati</taxon>
        <taxon>Campylobacterota</taxon>
        <taxon>Epsilonproteobacteria</taxon>
        <taxon>Campylobacterales</taxon>
        <taxon>Campylobacteraceae</taxon>
        <taxon>Campylobacter</taxon>
    </lineage>
</organism>
<feature type="domain" description="Flagellar basal-body/hook protein C-terminal" evidence="9">
    <location>
        <begin position="576"/>
        <end position="615"/>
    </location>
</feature>
<evidence type="ECO:0000256" key="1">
    <source>
        <dbReference type="ARBA" id="ARBA00004365"/>
    </source>
</evidence>
<comment type="caution">
    <text evidence="11">The sequence shown here is derived from an EMBL/GenBank/DDBJ whole genome shotgun (WGS) entry which is preliminary data.</text>
</comment>
<reference evidence="11 12" key="1">
    <citation type="submission" date="2019-07" db="EMBL/GenBank/DDBJ databases">
        <title>Rapid identification of Enteric Bacteria from Whole Genome Sequences (WGS) using Average Nucleotide Identity (ANI).</title>
        <authorList>
            <person name="Lane C."/>
        </authorList>
    </citation>
    <scope>NUCLEOTIDE SEQUENCE [LARGE SCALE GENOMIC DNA]</scope>
    <source>
        <strain evidence="11 12">2013D-9588</strain>
    </source>
</reference>
<evidence type="ECO:0000256" key="5">
    <source>
        <dbReference type="ARBA" id="ARBA00022525"/>
    </source>
</evidence>
<dbReference type="Pfam" id="PF00460">
    <property type="entry name" value="Flg_bb_rod"/>
    <property type="match status" value="1"/>
</dbReference>